<dbReference type="AlphaFoldDB" id="A0AAV4ZS56"/>
<keyword evidence="3" id="KW-1185">Reference proteome</keyword>
<dbReference type="PIRSF" id="PIRSF018297">
    <property type="entry name" value="Doc"/>
    <property type="match status" value="1"/>
</dbReference>
<sequence length="133" mass="14451">MSTDREIVWLTSDLVQAFHAQQLKLFGGPPGIRDEGALESALGRPVNRVAYAEEAEVDLAELAAAYAFGIAKNHPFIDGNKRAALLALVTFLGLNDLDFLADEAEAVVMIRSLAAGEIDESGLTRWIRDNWPA</sequence>
<comment type="caution">
    <text evidence="2">The sequence shown here is derived from an EMBL/GenBank/DDBJ whole genome shotgun (WGS) entry which is preliminary data.</text>
</comment>
<reference evidence="2" key="2">
    <citation type="submission" date="2021-08" db="EMBL/GenBank/DDBJ databases">
        <authorList>
            <person name="Tani A."/>
            <person name="Ola A."/>
            <person name="Ogura Y."/>
            <person name="Katsura K."/>
            <person name="Hayashi T."/>
        </authorList>
    </citation>
    <scope>NUCLEOTIDE SEQUENCE</scope>
    <source>
        <strain evidence="2">DSM 16372</strain>
    </source>
</reference>
<dbReference type="PANTHER" id="PTHR39426:SF1">
    <property type="entry name" value="HOMOLOGY TO DEATH-ON-CURING PROTEIN OF PHAGE P1"/>
    <property type="match status" value="1"/>
</dbReference>
<dbReference type="RefSeq" id="WP_066926745.1">
    <property type="nucleotide sequence ID" value="NZ_BPQO01000023.1"/>
</dbReference>
<reference evidence="2" key="1">
    <citation type="journal article" date="2016" name="Front. Microbiol.">
        <title>Genome Sequence of the Piezophilic, Mesophilic Sulfate-Reducing Bacterium Desulfovibrio indicus J2T.</title>
        <authorList>
            <person name="Cao J."/>
            <person name="Maignien L."/>
            <person name="Shao Z."/>
            <person name="Alain K."/>
            <person name="Jebbar M."/>
        </authorList>
    </citation>
    <scope>NUCLEOTIDE SEQUENCE</scope>
    <source>
        <strain evidence="2">DSM 16372</strain>
    </source>
</reference>
<dbReference type="InterPro" id="IPR053737">
    <property type="entry name" value="Type_II_TA_Toxin"/>
</dbReference>
<evidence type="ECO:0000313" key="3">
    <source>
        <dbReference type="Proteomes" id="UP001055247"/>
    </source>
</evidence>
<feature type="domain" description="Fido" evidence="1">
    <location>
        <begin position="10"/>
        <end position="129"/>
    </location>
</feature>
<dbReference type="GO" id="GO:0016301">
    <property type="term" value="F:kinase activity"/>
    <property type="evidence" value="ECO:0007669"/>
    <property type="project" value="InterPro"/>
</dbReference>
<evidence type="ECO:0000259" key="1">
    <source>
        <dbReference type="PROSITE" id="PS51459"/>
    </source>
</evidence>
<dbReference type="PANTHER" id="PTHR39426">
    <property type="entry name" value="HOMOLOGY TO DEATH-ON-CURING PROTEIN OF PHAGE P1"/>
    <property type="match status" value="1"/>
</dbReference>
<dbReference type="PROSITE" id="PS51459">
    <property type="entry name" value="FIDO"/>
    <property type="match status" value="1"/>
</dbReference>
<dbReference type="InterPro" id="IPR036597">
    <property type="entry name" value="Fido-like_dom_sf"/>
</dbReference>
<dbReference type="InterPro" id="IPR003812">
    <property type="entry name" value="Fido"/>
</dbReference>
<dbReference type="NCBIfam" id="TIGR01550">
    <property type="entry name" value="DOC_P1"/>
    <property type="match status" value="1"/>
</dbReference>
<dbReference type="Gene3D" id="1.20.120.1870">
    <property type="entry name" value="Fic/DOC protein, Fido domain"/>
    <property type="match status" value="1"/>
</dbReference>
<dbReference type="Pfam" id="PF02661">
    <property type="entry name" value="Fic"/>
    <property type="match status" value="1"/>
</dbReference>
<dbReference type="Proteomes" id="UP001055247">
    <property type="component" value="Unassembled WGS sequence"/>
</dbReference>
<gene>
    <name evidence="2" type="ORF">BHAOGJBA_4583</name>
</gene>
<protein>
    <recommendedName>
        <fullName evidence="1">Fido domain-containing protein</fullName>
    </recommendedName>
</protein>
<dbReference type="InterPro" id="IPR006440">
    <property type="entry name" value="Doc"/>
</dbReference>
<dbReference type="EMBL" id="BPQO01000023">
    <property type="protein sequence ID" value="GJD91037.1"/>
    <property type="molecule type" value="Genomic_DNA"/>
</dbReference>
<evidence type="ECO:0000313" key="2">
    <source>
        <dbReference type="EMBL" id="GJD91037.1"/>
    </source>
</evidence>
<accession>A0AAV4ZS56</accession>
<dbReference type="SUPFAM" id="SSF140931">
    <property type="entry name" value="Fic-like"/>
    <property type="match status" value="1"/>
</dbReference>
<organism evidence="2 3">
    <name type="scientific">Methylobacterium hispanicum</name>
    <dbReference type="NCBI Taxonomy" id="270350"/>
    <lineage>
        <taxon>Bacteria</taxon>
        <taxon>Pseudomonadati</taxon>
        <taxon>Pseudomonadota</taxon>
        <taxon>Alphaproteobacteria</taxon>
        <taxon>Hyphomicrobiales</taxon>
        <taxon>Methylobacteriaceae</taxon>
        <taxon>Methylobacterium</taxon>
    </lineage>
</organism>
<name>A0AAV4ZS56_9HYPH</name>
<proteinExistence type="predicted"/>